<dbReference type="STRING" id="1146883.BLASA_4576"/>
<accession>H6RQL1</accession>
<dbReference type="PROSITE" id="PS51077">
    <property type="entry name" value="HTH_ICLR"/>
    <property type="match status" value="1"/>
</dbReference>
<evidence type="ECO:0000313" key="7">
    <source>
        <dbReference type="Proteomes" id="UP000007517"/>
    </source>
</evidence>
<dbReference type="HOGENOM" id="CLU_062618_4_3_11"/>
<dbReference type="PROSITE" id="PS51078">
    <property type="entry name" value="ICLR_ED"/>
    <property type="match status" value="1"/>
</dbReference>
<keyword evidence="7" id="KW-1185">Reference proteome</keyword>
<feature type="domain" description="IclR-ED" evidence="5">
    <location>
        <begin position="76"/>
        <end position="260"/>
    </location>
</feature>
<dbReference type="PANTHER" id="PTHR30136:SF24">
    <property type="entry name" value="HTH-TYPE TRANSCRIPTIONAL REPRESSOR ALLR"/>
    <property type="match status" value="1"/>
</dbReference>
<proteinExistence type="predicted"/>
<dbReference type="Pfam" id="PF01614">
    <property type="entry name" value="IclR_C"/>
    <property type="match status" value="1"/>
</dbReference>
<reference evidence="6 7" key="1">
    <citation type="journal article" date="2012" name="J. Bacteriol.">
        <title>Genome Sequence of Blastococcus saxobsidens DD2, a Stone-Inhabiting Bacterium.</title>
        <authorList>
            <person name="Chouaia B."/>
            <person name="Crotti E."/>
            <person name="Brusetti L."/>
            <person name="Daffonchio D."/>
            <person name="Essoussi I."/>
            <person name="Nouioui I."/>
            <person name="Sbissi I."/>
            <person name="Ghodhbane-Gtari F."/>
            <person name="Gtari M."/>
            <person name="Vacherie B."/>
            <person name="Barbe V."/>
            <person name="Medigue C."/>
            <person name="Gury J."/>
            <person name="Pujic P."/>
            <person name="Normand P."/>
        </authorList>
    </citation>
    <scope>NUCLEOTIDE SEQUENCE [LARGE SCALE GENOMIC DNA]</scope>
    <source>
        <strain evidence="6 7">DD2</strain>
    </source>
</reference>
<evidence type="ECO:0000256" key="1">
    <source>
        <dbReference type="ARBA" id="ARBA00023015"/>
    </source>
</evidence>
<feature type="domain" description="HTH iclR-type" evidence="4">
    <location>
        <begin position="15"/>
        <end position="75"/>
    </location>
</feature>
<evidence type="ECO:0000313" key="6">
    <source>
        <dbReference type="EMBL" id="CCG05379.1"/>
    </source>
</evidence>
<dbReference type="RefSeq" id="WP_014378246.1">
    <property type="nucleotide sequence ID" value="NC_016943.1"/>
</dbReference>
<dbReference type="InterPro" id="IPR050707">
    <property type="entry name" value="HTH_MetabolicPath_Reg"/>
</dbReference>
<dbReference type="eggNOG" id="COG1414">
    <property type="taxonomic scope" value="Bacteria"/>
</dbReference>
<keyword evidence="2" id="KW-0238">DNA-binding</keyword>
<dbReference type="SUPFAM" id="SSF46785">
    <property type="entry name" value="Winged helix' DNA-binding domain"/>
    <property type="match status" value="1"/>
</dbReference>
<protein>
    <submittedName>
        <fullName evidence="6">Transcriptional regulator, IclR family</fullName>
    </submittedName>
</protein>
<dbReference type="GO" id="GO:0003677">
    <property type="term" value="F:DNA binding"/>
    <property type="evidence" value="ECO:0007669"/>
    <property type="project" value="UniProtKB-KW"/>
</dbReference>
<dbReference type="Gene3D" id="1.10.10.10">
    <property type="entry name" value="Winged helix-like DNA-binding domain superfamily/Winged helix DNA-binding domain"/>
    <property type="match status" value="1"/>
</dbReference>
<dbReference type="Gene3D" id="3.30.450.40">
    <property type="match status" value="1"/>
</dbReference>
<dbReference type="GO" id="GO:0003700">
    <property type="term" value="F:DNA-binding transcription factor activity"/>
    <property type="evidence" value="ECO:0007669"/>
    <property type="project" value="TreeGrafter"/>
</dbReference>
<dbReference type="Pfam" id="PF25213">
    <property type="entry name" value="HVO_A0261_N"/>
    <property type="match status" value="1"/>
</dbReference>
<reference evidence="7" key="2">
    <citation type="submission" date="2012-02" db="EMBL/GenBank/DDBJ databases">
        <title>Complete genome sequence of Blastococcus saxobsidens strain DD2.</title>
        <authorList>
            <person name="Genoscope."/>
        </authorList>
    </citation>
    <scope>NUCLEOTIDE SEQUENCE [LARGE SCALE GENOMIC DNA]</scope>
    <source>
        <strain evidence="7">DD2</strain>
    </source>
</reference>
<dbReference type="GO" id="GO:0045892">
    <property type="term" value="P:negative regulation of DNA-templated transcription"/>
    <property type="evidence" value="ECO:0007669"/>
    <property type="project" value="TreeGrafter"/>
</dbReference>
<keyword evidence="3" id="KW-0804">Transcription</keyword>
<sequence length="272" mass="29879">MTEQVGAPPRGLPQVKSLSRGTRILRTLADRPMRPSDLSRELDAPWATIYRTVRGLTEEGMLQRDPDTGEYSVGPTLWALASSYIRDHAVLGVGLRHLEQLLPSIQGLLKLTERCDSEAVTLFAEQNPQVPAVRRIREQYRVPLHAVSFGQVLLAFESPEFVAAYLAEPLQRVSSRTVTDPDAMTTVLAQIREQGYAVSRAELQSDNGSIAVPVFRKDGSVAAAVSAVLPLQLIDDADVADQQRQLLMDTAVTLSESLGWRAYRDAAYRAGA</sequence>
<dbReference type="Proteomes" id="UP000007517">
    <property type="component" value="Chromosome"/>
</dbReference>
<evidence type="ECO:0000259" key="5">
    <source>
        <dbReference type="PROSITE" id="PS51078"/>
    </source>
</evidence>
<dbReference type="SUPFAM" id="SSF55781">
    <property type="entry name" value="GAF domain-like"/>
    <property type="match status" value="1"/>
</dbReference>
<dbReference type="EMBL" id="FO117623">
    <property type="protein sequence ID" value="CCG05379.1"/>
    <property type="molecule type" value="Genomic_DNA"/>
</dbReference>
<evidence type="ECO:0000256" key="3">
    <source>
        <dbReference type="ARBA" id="ARBA00023163"/>
    </source>
</evidence>
<dbReference type="KEGG" id="bsd:BLASA_4576"/>
<evidence type="ECO:0000256" key="2">
    <source>
        <dbReference type="ARBA" id="ARBA00023125"/>
    </source>
</evidence>
<dbReference type="InterPro" id="IPR005471">
    <property type="entry name" value="Tscrpt_reg_IclR_N"/>
</dbReference>
<dbReference type="PANTHER" id="PTHR30136">
    <property type="entry name" value="HELIX-TURN-HELIX TRANSCRIPTIONAL REGULATOR, ICLR FAMILY"/>
    <property type="match status" value="1"/>
</dbReference>
<dbReference type="SMART" id="SM00346">
    <property type="entry name" value="HTH_ICLR"/>
    <property type="match status" value="1"/>
</dbReference>
<dbReference type="InterPro" id="IPR057527">
    <property type="entry name" value="HVO_A0261-like_N"/>
</dbReference>
<dbReference type="OrthoDB" id="60629at2"/>
<dbReference type="InterPro" id="IPR029016">
    <property type="entry name" value="GAF-like_dom_sf"/>
</dbReference>
<dbReference type="InterPro" id="IPR014757">
    <property type="entry name" value="Tscrpt_reg_IclR_C"/>
</dbReference>
<dbReference type="AlphaFoldDB" id="H6RQL1"/>
<evidence type="ECO:0000259" key="4">
    <source>
        <dbReference type="PROSITE" id="PS51077"/>
    </source>
</evidence>
<dbReference type="InterPro" id="IPR036390">
    <property type="entry name" value="WH_DNA-bd_sf"/>
</dbReference>
<organism evidence="6 7">
    <name type="scientific">Blastococcus saxobsidens (strain DD2)</name>
    <dbReference type="NCBI Taxonomy" id="1146883"/>
    <lineage>
        <taxon>Bacteria</taxon>
        <taxon>Bacillati</taxon>
        <taxon>Actinomycetota</taxon>
        <taxon>Actinomycetes</taxon>
        <taxon>Geodermatophilales</taxon>
        <taxon>Geodermatophilaceae</taxon>
        <taxon>Blastococcus</taxon>
    </lineage>
</organism>
<name>H6RQL1_BLASD</name>
<dbReference type="InterPro" id="IPR036388">
    <property type="entry name" value="WH-like_DNA-bd_sf"/>
</dbReference>
<gene>
    <name evidence="6" type="ordered locus">BLASA_4576</name>
</gene>
<keyword evidence="1" id="KW-0805">Transcription regulation</keyword>